<dbReference type="RefSeq" id="WP_280606260.1">
    <property type="nucleotide sequence ID" value="NZ_CP123639.1"/>
</dbReference>
<keyword evidence="2" id="KW-1185">Reference proteome</keyword>
<protein>
    <submittedName>
        <fullName evidence="1">Uncharacterized protein</fullName>
    </submittedName>
</protein>
<sequence>MNSNDFFVEDKEELRRLVQIEKMLKLPLVQAIERLKQLENIQNVDHSERFTLSNARFAFLNEMVDEPSFEGGIDRKEFRDFIVENYLFDRFFKYSYQELNQVC</sequence>
<evidence type="ECO:0000313" key="1">
    <source>
        <dbReference type="EMBL" id="MEY8663135.1"/>
    </source>
</evidence>
<organism evidence="1 2">
    <name type="scientific">Ligilactobacillus faecis</name>
    <dbReference type="NCBI Taxonomy" id="762833"/>
    <lineage>
        <taxon>Bacteria</taxon>
        <taxon>Bacillati</taxon>
        <taxon>Bacillota</taxon>
        <taxon>Bacilli</taxon>
        <taxon>Lactobacillales</taxon>
        <taxon>Lactobacillaceae</taxon>
        <taxon>Ligilactobacillus</taxon>
    </lineage>
</organism>
<gene>
    <name evidence="1" type="ORF">AALT52_09695</name>
</gene>
<dbReference type="Proteomes" id="UP001565236">
    <property type="component" value="Unassembled WGS sequence"/>
</dbReference>
<dbReference type="EMBL" id="JBCLUF010000047">
    <property type="protein sequence ID" value="MEY8663135.1"/>
    <property type="molecule type" value="Genomic_DNA"/>
</dbReference>
<accession>A0ABV4DRN5</accession>
<evidence type="ECO:0000313" key="2">
    <source>
        <dbReference type="Proteomes" id="UP001565236"/>
    </source>
</evidence>
<proteinExistence type="predicted"/>
<comment type="caution">
    <text evidence="1">The sequence shown here is derived from an EMBL/GenBank/DDBJ whole genome shotgun (WGS) entry which is preliminary data.</text>
</comment>
<name>A0ABV4DRN5_9LACO</name>
<reference evidence="1 2" key="1">
    <citation type="submission" date="2024-03" db="EMBL/GenBank/DDBJ databases">
        <title>Mouse gut bacterial collection (mGBC) of GemPharmatech.</title>
        <authorList>
            <person name="He Y."/>
            <person name="Dong L."/>
            <person name="Wu D."/>
            <person name="Gao X."/>
            <person name="Lin Z."/>
        </authorList>
    </citation>
    <scope>NUCLEOTIDE SEQUENCE [LARGE SCALE GENOMIC DNA]</scope>
    <source>
        <strain evidence="1 2">15-30</strain>
    </source>
</reference>